<dbReference type="PANTHER" id="PTHR13090:SF1">
    <property type="entry name" value="ARGININE-HYDROXYLASE NDUFAF5, MITOCHONDRIAL"/>
    <property type="match status" value="1"/>
</dbReference>
<sequence>MDGEAAKEPAHWRTLRALMDPRLDLRQVRRAFGRAASDYAAIAVLQREVESRLLEQLVFAKGEPARILDLGCGPGRASAELRRRYPKAELVALDLALPMLVEAGRGWRWYTPKSKRFHRVCADARALPFAEQSFDLVFSNLCLQWIEDLPAVLDGLRGLLRPGGLLLFSSFGPDTLYELRESFAAADRAPHVSSFTPMQAVGDALMSAGFRDPVLDTDRFTLTYPDVRSLMRELRGIGAGNAWSDRRRSLTGKARMQQVFEAYEQHRREGVLPATYEVFYAQCFAPEPGQPRRREGGGEIASFPVSGLKIRRKV</sequence>
<dbReference type="EMBL" id="FNAG01000006">
    <property type="protein sequence ID" value="SDD73100.1"/>
    <property type="molecule type" value="Genomic_DNA"/>
</dbReference>
<dbReference type="CDD" id="cd02440">
    <property type="entry name" value="AdoMet_MTases"/>
    <property type="match status" value="1"/>
</dbReference>
<dbReference type="InterPro" id="IPR050602">
    <property type="entry name" value="Malonyl-ACP_OMT"/>
</dbReference>
<dbReference type="UniPathway" id="UPA00078"/>
<dbReference type="Gene3D" id="3.40.50.150">
    <property type="entry name" value="Vaccinia Virus protein VP39"/>
    <property type="match status" value="1"/>
</dbReference>
<keyword evidence="5 8" id="KW-0808">Transferase</keyword>
<dbReference type="SUPFAM" id="SSF53335">
    <property type="entry name" value="S-adenosyl-L-methionine-dependent methyltransferases"/>
    <property type="match status" value="1"/>
</dbReference>
<evidence type="ECO:0000256" key="7">
    <source>
        <dbReference type="ARBA" id="ARBA00022756"/>
    </source>
</evidence>
<dbReference type="PANTHER" id="PTHR13090">
    <property type="entry name" value="ARGININE-HYDROXYLASE NDUFAF5, MITOCHONDRIAL"/>
    <property type="match status" value="1"/>
</dbReference>
<dbReference type="EC" id="2.1.1.197" evidence="3 8"/>
<comment type="catalytic activity">
    <reaction evidence="1 8">
        <text>malonyl-[ACP] + S-adenosyl-L-methionine = malonyl-[ACP] methyl ester + S-adenosyl-L-homocysteine</text>
        <dbReference type="Rhea" id="RHEA:17105"/>
        <dbReference type="Rhea" id="RHEA-COMP:9623"/>
        <dbReference type="Rhea" id="RHEA-COMP:9954"/>
        <dbReference type="ChEBI" id="CHEBI:57856"/>
        <dbReference type="ChEBI" id="CHEBI:59789"/>
        <dbReference type="ChEBI" id="CHEBI:78449"/>
        <dbReference type="ChEBI" id="CHEBI:78845"/>
        <dbReference type="EC" id="2.1.1.197"/>
    </reaction>
</comment>
<dbReference type="HAMAP" id="MF_00835">
    <property type="entry name" value="BioC"/>
    <property type="match status" value="1"/>
</dbReference>
<accession>A0A1G6X4J5</accession>
<dbReference type="GO" id="GO:0008757">
    <property type="term" value="F:S-adenosylmethionine-dependent methyltransferase activity"/>
    <property type="evidence" value="ECO:0007669"/>
    <property type="project" value="InterPro"/>
</dbReference>
<evidence type="ECO:0000313" key="11">
    <source>
        <dbReference type="Proteomes" id="UP000199603"/>
    </source>
</evidence>
<evidence type="ECO:0000256" key="6">
    <source>
        <dbReference type="ARBA" id="ARBA00022691"/>
    </source>
</evidence>
<evidence type="ECO:0000259" key="9">
    <source>
        <dbReference type="Pfam" id="PF08241"/>
    </source>
</evidence>
<evidence type="ECO:0000256" key="4">
    <source>
        <dbReference type="ARBA" id="ARBA00022603"/>
    </source>
</evidence>
<gene>
    <name evidence="8" type="primary">bioC</name>
    <name evidence="10" type="ORF">SAMN04488509_10637</name>
</gene>
<dbReference type="GO" id="GO:0009102">
    <property type="term" value="P:biotin biosynthetic process"/>
    <property type="evidence" value="ECO:0007669"/>
    <property type="project" value="UniProtKB-UniRule"/>
</dbReference>
<evidence type="ECO:0000256" key="2">
    <source>
        <dbReference type="ARBA" id="ARBA00004746"/>
    </source>
</evidence>
<dbReference type="GO" id="GO:0032259">
    <property type="term" value="P:methylation"/>
    <property type="evidence" value="ECO:0007669"/>
    <property type="project" value="UniProtKB-KW"/>
</dbReference>
<comment type="pathway">
    <text evidence="2 8">Cofactor biosynthesis; biotin biosynthesis.</text>
</comment>
<dbReference type="InterPro" id="IPR013216">
    <property type="entry name" value="Methyltransf_11"/>
</dbReference>
<evidence type="ECO:0000256" key="3">
    <source>
        <dbReference type="ARBA" id="ARBA00012327"/>
    </source>
</evidence>
<proteinExistence type="inferred from homology"/>
<evidence type="ECO:0000313" key="10">
    <source>
        <dbReference type="EMBL" id="SDD73100.1"/>
    </source>
</evidence>
<feature type="domain" description="Methyltransferase type 11" evidence="9">
    <location>
        <begin position="68"/>
        <end position="168"/>
    </location>
</feature>
<evidence type="ECO:0000256" key="5">
    <source>
        <dbReference type="ARBA" id="ARBA00022679"/>
    </source>
</evidence>
<keyword evidence="6 8" id="KW-0949">S-adenosyl-L-methionine</keyword>
<comment type="function">
    <text evidence="8">Converts the free carboxyl group of a malonyl-thioester to its methyl ester by transfer of a methyl group from S-adenosyl-L-methionine (SAM). It allows to synthesize pimeloyl-ACP via the fatty acid synthetic pathway.</text>
</comment>
<dbReference type="InterPro" id="IPR029063">
    <property type="entry name" value="SAM-dependent_MTases_sf"/>
</dbReference>
<reference evidence="10 11" key="1">
    <citation type="submission" date="2016-10" db="EMBL/GenBank/DDBJ databases">
        <authorList>
            <person name="de Groot N.N."/>
        </authorList>
    </citation>
    <scope>NUCLEOTIDE SEQUENCE [LARGE SCALE GENOMIC DNA]</scope>
    <source>
        <strain evidence="10 11">DSM 16957</strain>
    </source>
</reference>
<name>A0A1G6X4J5_9GAMM</name>
<keyword evidence="7 8" id="KW-0093">Biotin biosynthesis</keyword>
<dbReference type="InterPro" id="IPR011814">
    <property type="entry name" value="BioC"/>
</dbReference>
<protein>
    <recommendedName>
        <fullName evidence="3 8">Malonyl-[acyl-carrier protein] O-methyltransferase</fullName>
        <shortName evidence="8">Malonyl-ACP O-methyltransferase</shortName>
        <ecNumber evidence="3 8">2.1.1.197</ecNumber>
    </recommendedName>
    <alternativeName>
        <fullName evidence="8">Biotin synthesis protein BioC</fullName>
    </alternativeName>
</protein>
<dbReference type="Pfam" id="PF08241">
    <property type="entry name" value="Methyltransf_11"/>
    <property type="match status" value="1"/>
</dbReference>
<keyword evidence="4 8" id="KW-0489">Methyltransferase</keyword>
<dbReference type="NCBIfam" id="TIGR02072">
    <property type="entry name" value="BioC"/>
    <property type="match status" value="1"/>
</dbReference>
<evidence type="ECO:0000256" key="8">
    <source>
        <dbReference type="HAMAP-Rule" id="MF_00835"/>
    </source>
</evidence>
<dbReference type="GO" id="GO:0010340">
    <property type="term" value="F:carboxyl-O-methyltransferase activity"/>
    <property type="evidence" value="ECO:0007669"/>
    <property type="project" value="UniProtKB-UniRule"/>
</dbReference>
<comment type="similarity">
    <text evidence="8">Belongs to the methyltransferase superfamily.</text>
</comment>
<dbReference type="Proteomes" id="UP000199603">
    <property type="component" value="Unassembled WGS sequence"/>
</dbReference>
<dbReference type="AlphaFoldDB" id="A0A1G6X4J5"/>
<organism evidence="10 11">
    <name type="scientific">Aquimonas voraii</name>
    <dbReference type="NCBI Taxonomy" id="265719"/>
    <lineage>
        <taxon>Bacteria</taxon>
        <taxon>Pseudomonadati</taxon>
        <taxon>Pseudomonadota</taxon>
        <taxon>Gammaproteobacteria</taxon>
        <taxon>Lysobacterales</taxon>
        <taxon>Lysobacteraceae</taxon>
        <taxon>Aquimonas</taxon>
    </lineage>
</organism>
<dbReference type="GO" id="GO:0102130">
    <property type="term" value="F:malonyl-CoA methyltransferase activity"/>
    <property type="evidence" value="ECO:0007669"/>
    <property type="project" value="UniProtKB-EC"/>
</dbReference>
<dbReference type="STRING" id="265719.SAMN04488509_10637"/>
<keyword evidence="11" id="KW-1185">Reference proteome</keyword>
<evidence type="ECO:0000256" key="1">
    <source>
        <dbReference type="ARBA" id="ARBA00000852"/>
    </source>
</evidence>